<dbReference type="GO" id="GO:0003678">
    <property type="term" value="F:DNA helicase activity"/>
    <property type="evidence" value="ECO:0007669"/>
    <property type="project" value="InterPro"/>
</dbReference>
<dbReference type="PROSITE" id="PS51199">
    <property type="entry name" value="SF4_HELICASE"/>
    <property type="match status" value="1"/>
</dbReference>
<accession>A0A2D1GP91</accession>
<keyword evidence="2" id="KW-0547">Nucleotide-binding</keyword>
<dbReference type="PANTHER" id="PTHR30153">
    <property type="entry name" value="REPLICATIVE DNA HELICASE DNAB"/>
    <property type="match status" value="1"/>
</dbReference>
<evidence type="ECO:0000313" key="2">
    <source>
        <dbReference type="EMBL" id="ATN93869.1"/>
    </source>
</evidence>
<dbReference type="Pfam" id="PF03796">
    <property type="entry name" value="DnaB_C"/>
    <property type="match status" value="1"/>
</dbReference>
<name>A0A2D1GP91_9CAUD</name>
<keyword evidence="3" id="KW-1185">Reference proteome</keyword>
<protein>
    <submittedName>
        <fullName evidence="2">Replicative DNA helicase</fullName>
    </submittedName>
</protein>
<dbReference type="Proteomes" id="UP000229119">
    <property type="component" value="Segment"/>
</dbReference>
<keyword evidence="2" id="KW-0347">Helicase</keyword>
<feature type="domain" description="SF4 helicase" evidence="1">
    <location>
        <begin position="157"/>
        <end position="420"/>
    </location>
</feature>
<keyword evidence="2" id="KW-0378">Hydrolase</keyword>
<dbReference type="Gene3D" id="3.40.50.300">
    <property type="entry name" value="P-loop containing nucleotide triphosphate hydrolases"/>
    <property type="match status" value="1"/>
</dbReference>
<keyword evidence="2" id="KW-0067">ATP-binding</keyword>
<dbReference type="InterPro" id="IPR027417">
    <property type="entry name" value="P-loop_NTPase"/>
</dbReference>
<dbReference type="GO" id="GO:0006260">
    <property type="term" value="P:DNA replication"/>
    <property type="evidence" value="ECO:0007669"/>
    <property type="project" value="InterPro"/>
</dbReference>
<sequence>MTKKLYDPSNPEPHVMYGLYTKPELIKSEWIDPKWFNSKQYAAVVAYMNKLPGDVDTLELQDGFDTAHPGVMSVADWQYIMTSDVGTSRFDWWIGKLKRDYFRSQLIQTAQAYSEEPSEDNLTAMMVASQNATAASQTVTESSIADLAAAMEDKMIHGATENGIKTYFTLNNILGGGLMPGRLFTIGARPGVGKSAFAVNLIIEALKQQPELTVDMFSLEMSNAENYNRLLACKTGISASKFINPQKSLSDAEKVEVEKAGNVLKDYRLQLYDKQVELPQIVKTMRQRAADADKGYLAIVDYLGLIGVRSQADRRLQIEEITRQFKVLTNELGIPIVLLSQLSRGVENRQDKQPVLSDLRESGSIEQDSNAVGFLWNSDRENEKSDIRTVTLTISKNREGALGSIDFRFFAPKLQFKVAY</sequence>
<dbReference type="InterPro" id="IPR007694">
    <property type="entry name" value="DNA_helicase_DnaB-like_C"/>
</dbReference>
<evidence type="ECO:0000259" key="1">
    <source>
        <dbReference type="PROSITE" id="PS51199"/>
    </source>
</evidence>
<gene>
    <name evidence="2" type="ORF">LJ_8</name>
</gene>
<dbReference type="GO" id="GO:0005524">
    <property type="term" value="F:ATP binding"/>
    <property type="evidence" value="ECO:0007669"/>
    <property type="project" value="InterPro"/>
</dbReference>
<dbReference type="PANTHER" id="PTHR30153:SF2">
    <property type="entry name" value="REPLICATIVE DNA HELICASE"/>
    <property type="match status" value="1"/>
</dbReference>
<proteinExistence type="predicted"/>
<reference evidence="2 3" key="1">
    <citation type="submission" date="2017-09" db="EMBL/GenBank/DDBJ databases">
        <title>Complete genomic sequence of the temperate bacteriophage LJ isolated from Lactobacillus casei.</title>
        <authorList>
            <person name="Yu M."/>
            <person name="Qi R."/>
            <person name="Jiang X."/>
            <person name="Tang T."/>
            <person name="Qiao X."/>
            <person name="Jiang Y."/>
            <person name="Wang L."/>
            <person name="Tang L."/>
            <person name="Xu Y."/>
            <person name="Li Y."/>
        </authorList>
    </citation>
    <scope>NUCLEOTIDE SEQUENCE [LARGE SCALE GENOMIC DNA]</scope>
</reference>
<dbReference type="SUPFAM" id="SSF52540">
    <property type="entry name" value="P-loop containing nucleoside triphosphate hydrolases"/>
    <property type="match status" value="1"/>
</dbReference>
<dbReference type="EMBL" id="MF999224">
    <property type="protein sequence ID" value="ATN93869.1"/>
    <property type="molecule type" value="Genomic_DNA"/>
</dbReference>
<organism evidence="2 3">
    <name type="scientific">Lactobacillus phage LJ</name>
    <dbReference type="NCBI Taxonomy" id="2041454"/>
    <lineage>
        <taxon>Viruses</taxon>
        <taxon>Duplodnaviria</taxon>
        <taxon>Heunggongvirae</taxon>
        <taxon>Uroviricota</taxon>
        <taxon>Caudoviricetes</taxon>
        <taxon>Junavirus</taxon>
        <taxon>Junavirus LJ</taxon>
    </lineage>
</organism>
<evidence type="ECO:0000313" key="3">
    <source>
        <dbReference type="Proteomes" id="UP000229119"/>
    </source>
</evidence>